<evidence type="ECO:0000259" key="1">
    <source>
        <dbReference type="Pfam" id="PF08241"/>
    </source>
</evidence>
<keyword evidence="2" id="KW-0489">Methyltransferase</keyword>
<dbReference type="Gene3D" id="3.40.50.150">
    <property type="entry name" value="Vaccinia Virus protein VP39"/>
    <property type="match status" value="1"/>
</dbReference>
<dbReference type="RefSeq" id="WP_190462970.1">
    <property type="nucleotide sequence ID" value="NZ_JACJPW010000010.1"/>
</dbReference>
<dbReference type="PANTHER" id="PTHR45036:SF1">
    <property type="entry name" value="METHYLTRANSFERASE LIKE 7A"/>
    <property type="match status" value="1"/>
</dbReference>
<sequence>MTVPSSWFGPSSYTLALKLVSFGLPQIEAISFACAQKYGTLQYFTMHREEREKVNWAVTYLEICQKLRIDVAHKKVLVVGVNDGMDIELFNHCQIIGIDPCHQALALARANFPHHEFQIALAESLPLADASVDAYIALRVINCSTVNIKSLIEELQRTLKPNGSFIFSIANGFFDKKIYKVGVFKDGKVNLEYANSLKNELLNLLEGVGTQLTVVEHPIETFIFGCKN</sequence>
<evidence type="ECO:0000313" key="3">
    <source>
        <dbReference type="Proteomes" id="UP000641646"/>
    </source>
</evidence>
<dbReference type="GO" id="GO:0008757">
    <property type="term" value="F:S-adenosylmethionine-dependent methyltransferase activity"/>
    <property type="evidence" value="ECO:0007669"/>
    <property type="project" value="InterPro"/>
</dbReference>
<keyword evidence="2" id="KW-0808">Transferase</keyword>
<keyword evidence="3" id="KW-1185">Reference proteome</keyword>
<reference evidence="2" key="1">
    <citation type="journal article" date="2015" name="ISME J.">
        <title>Draft Genome Sequence of Streptomyces incarnatus NRRL8089, which Produces the Nucleoside Antibiotic Sinefungin.</title>
        <authorList>
            <person name="Oshima K."/>
            <person name="Hattori M."/>
            <person name="Shimizu H."/>
            <person name="Fukuda K."/>
            <person name="Nemoto M."/>
            <person name="Inagaki K."/>
            <person name="Tamura T."/>
        </authorList>
    </citation>
    <scope>NUCLEOTIDE SEQUENCE</scope>
    <source>
        <strain evidence="2">FACHB-1375</strain>
    </source>
</reference>
<dbReference type="CDD" id="cd02440">
    <property type="entry name" value="AdoMet_MTases"/>
    <property type="match status" value="1"/>
</dbReference>
<protein>
    <submittedName>
        <fullName evidence="2">Class I SAM-dependent methyltransferase</fullName>
    </submittedName>
</protein>
<dbReference type="EMBL" id="JACJPW010000010">
    <property type="protein sequence ID" value="MBD2180599.1"/>
    <property type="molecule type" value="Genomic_DNA"/>
</dbReference>
<evidence type="ECO:0000313" key="2">
    <source>
        <dbReference type="EMBL" id="MBD2180599.1"/>
    </source>
</evidence>
<dbReference type="InterPro" id="IPR052356">
    <property type="entry name" value="Thiol_S-MT"/>
</dbReference>
<name>A0A926VDL2_9CYAN</name>
<dbReference type="InterPro" id="IPR013216">
    <property type="entry name" value="Methyltransf_11"/>
</dbReference>
<dbReference type="InterPro" id="IPR029063">
    <property type="entry name" value="SAM-dependent_MTases_sf"/>
</dbReference>
<reference evidence="2" key="2">
    <citation type="submission" date="2020-08" db="EMBL/GenBank/DDBJ databases">
        <authorList>
            <person name="Chen M."/>
            <person name="Teng W."/>
            <person name="Zhao L."/>
            <person name="Hu C."/>
            <person name="Zhou Y."/>
            <person name="Han B."/>
            <person name="Song L."/>
            <person name="Shu W."/>
        </authorList>
    </citation>
    <scope>NUCLEOTIDE SEQUENCE</scope>
    <source>
        <strain evidence="2">FACHB-1375</strain>
    </source>
</reference>
<dbReference type="SUPFAM" id="SSF53335">
    <property type="entry name" value="S-adenosyl-L-methionine-dependent methyltransferases"/>
    <property type="match status" value="1"/>
</dbReference>
<dbReference type="Proteomes" id="UP000641646">
    <property type="component" value="Unassembled WGS sequence"/>
</dbReference>
<gene>
    <name evidence="2" type="ORF">H6G03_05690</name>
</gene>
<accession>A0A926VDL2</accession>
<dbReference type="PANTHER" id="PTHR45036">
    <property type="entry name" value="METHYLTRANSFERASE LIKE 7B"/>
    <property type="match status" value="1"/>
</dbReference>
<dbReference type="GO" id="GO:0032259">
    <property type="term" value="P:methylation"/>
    <property type="evidence" value="ECO:0007669"/>
    <property type="project" value="UniProtKB-KW"/>
</dbReference>
<proteinExistence type="predicted"/>
<feature type="domain" description="Methyltransferase type 11" evidence="1">
    <location>
        <begin position="79"/>
        <end position="167"/>
    </location>
</feature>
<dbReference type="Pfam" id="PF08241">
    <property type="entry name" value="Methyltransf_11"/>
    <property type="match status" value="1"/>
</dbReference>
<organism evidence="2 3">
    <name type="scientific">Aerosakkonema funiforme FACHB-1375</name>
    <dbReference type="NCBI Taxonomy" id="2949571"/>
    <lineage>
        <taxon>Bacteria</taxon>
        <taxon>Bacillati</taxon>
        <taxon>Cyanobacteriota</taxon>
        <taxon>Cyanophyceae</taxon>
        <taxon>Oscillatoriophycideae</taxon>
        <taxon>Aerosakkonematales</taxon>
        <taxon>Aerosakkonemataceae</taxon>
        <taxon>Aerosakkonema</taxon>
    </lineage>
</organism>
<dbReference type="AlphaFoldDB" id="A0A926VDL2"/>
<comment type="caution">
    <text evidence="2">The sequence shown here is derived from an EMBL/GenBank/DDBJ whole genome shotgun (WGS) entry which is preliminary data.</text>
</comment>